<dbReference type="Gene3D" id="1.20.1530.10">
    <property type="entry name" value="Na+/H+ antiporter like domain"/>
    <property type="match status" value="1"/>
</dbReference>
<dbReference type="Pfam" id="PF06965">
    <property type="entry name" value="Na_H_antiport_1"/>
    <property type="match status" value="1"/>
</dbReference>
<keyword evidence="4 6" id="KW-1133">Transmembrane helix</keyword>
<feature type="transmembrane region" description="Helical" evidence="6">
    <location>
        <begin position="316"/>
        <end position="335"/>
    </location>
</feature>
<keyword evidence="6" id="KW-0406">Ion transport</keyword>
<evidence type="ECO:0000256" key="5">
    <source>
        <dbReference type="ARBA" id="ARBA00023136"/>
    </source>
</evidence>
<evidence type="ECO:0000313" key="8">
    <source>
        <dbReference type="Proteomes" id="UP000027601"/>
    </source>
</evidence>
<keyword evidence="2 6" id="KW-1003">Cell membrane</keyword>
<dbReference type="GO" id="GO:0015385">
    <property type="term" value="F:sodium:proton antiporter activity"/>
    <property type="evidence" value="ECO:0007669"/>
    <property type="project" value="UniProtKB-UniRule"/>
</dbReference>
<feature type="transmembrane region" description="Helical" evidence="6">
    <location>
        <begin position="388"/>
        <end position="408"/>
    </location>
</feature>
<comment type="subcellular location">
    <subcellularLocation>
        <location evidence="1">Cell inner membrane</location>
        <topology evidence="1">Multi-pass membrane protein</topology>
    </subcellularLocation>
    <subcellularLocation>
        <location evidence="6">Cell membrane</location>
        <topology evidence="6">Multi-pass membrane protein</topology>
    </subcellularLocation>
</comment>
<reference evidence="7 8" key="1">
    <citation type="journal article" date="2015" name="Microbes Environ.">
        <title>Distribution and evolution of nitrogen fixation genes in the phylum bacteroidetes.</title>
        <authorList>
            <person name="Inoue J."/>
            <person name="Oshima K."/>
            <person name="Suda W."/>
            <person name="Sakamoto M."/>
            <person name="Iino T."/>
            <person name="Noda S."/>
            <person name="Hongoh Y."/>
            <person name="Hattori M."/>
            <person name="Ohkuma M."/>
        </authorList>
    </citation>
    <scope>NUCLEOTIDE SEQUENCE [LARGE SCALE GENOMIC DNA]</scope>
    <source>
        <strain evidence="7 8">JCM 15093</strain>
    </source>
</reference>
<comment type="function">
    <text evidence="6">Na(+)/H(+) antiporter that extrudes sodium in exchange for external protons.</text>
</comment>
<feature type="transmembrane region" description="Helical" evidence="6">
    <location>
        <begin position="170"/>
        <end position="191"/>
    </location>
</feature>
<dbReference type="OrthoDB" id="9808135at2"/>
<dbReference type="NCBIfam" id="TIGR00773">
    <property type="entry name" value="NhaA"/>
    <property type="match status" value="1"/>
</dbReference>
<evidence type="ECO:0000256" key="3">
    <source>
        <dbReference type="ARBA" id="ARBA00022692"/>
    </source>
</evidence>
<organism evidence="7 8">
    <name type="scientific">Bacteroides graminisolvens DSM 19988 = JCM 15093</name>
    <dbReference type="NCBI Taxonomy" id="1121097"/>
    <lineage>
        <taxon>Bacteria</taxon>
        <taxon>Pseudomonadati</taxon>
        <taxon>Bacteroidota</taxon>
        <taxon>Bacteroidia</taxon>
        <taxon>Bacteroidales</taxon>
        <taxon>Bacteroidaceae</taxon>
        <taxon>Bacteroides</taxon>
    </lineage>
</organism>
<comment type="caution">
    <text evidence="7">The sequence shown here is derived from an EMBL/GenBank/DDBJ whole genome shotgun (WGS) entry which is preliminary data.</text>
</comment>
<accession>A0A069D5F3</accession>
<dbReference type="InterPro" id="IPR023171">
    <property type="entry name" value="Na/H_antiporter_dom_sf"/>
</dbReference>
<keyword evidence="6" id="KW-0915">Sodium</keyword>
<keyword evidence="6" id="KW-0050">Antiport</keyword>
<feature type="transmembrane region" description="Helical" evidence="6">
    <location>
        <begin position="347"/>
        <end position="368"/>
    </location>
</feature>
<dbReference type="EMBL" id="BAJS01000002">
    <property type="protein sequence ID" value="GAK35434.1"/>
    <property type="molecule type" value="Genomic_DNA"/>
</dbReference>
<dbReference type="Proteomes" id="UP000027601">
    <property type="component" value="Unassembled WGS sequence"/>
</dbReference>
<dbReference type="GO" id="GO:0005886">
    <property type="term" value="C:plasma membrane"/>
    <property type="evidence" value="ECO:0007669"/>
    <property type="project" value="UniProtKB-SubCell"/>
</dbReference>
<dbReference type="RefSeq" id="WP_034782526.1">
    <property type="nucleotide sequence ID" value="NZ_BAJS01000002.1"/>
</dbReference>
<evidence type="ECO:0000313" key="7">
    <source>
        <dbReference type="EMBL" id="GAK35434.1"/>
    </source>
</evidence>
<sequence length="450" mass="48963">MEKVLKSILKTIRLWSAAVPMNIVASAFLFLMALLAAVAANSSFAPAYNEFLSHQLYFQVGDFNLFSHNGHSLTVHQFINDGLMTVFFLTVGLEIKRELLVGELSSVRKALLPFIAACGGMIVPVAIYTFICPANTDAGHGLAIPMATDIAFSLGVLSLLGKRVPLSLKIFLTAFAVVDDIGGIMVIAAFYSKHVSLGYLAWAAVLLLMLFLIGKRVSTNKTFFMLIGIVIWYLFLQSGIHSTIAGVLLAFVIPARPRLDVGKYIERIRRTINMFPVTNEDEIVLTNRQIAMLKRVESASDRVISPLQSLEDNLHLAVNFVILPLFAFANAGVVFSGSGELIGDVTWAIAAGLLFGKLFGIYLFTWLAVKTGIAGMPRGMTWKTTAGVSLLGGIGFTVSLFITNLSFGDGQAVLLNQAKFGVLLGTLVAGMLGFLYLRWALAYDERKLKH</sequence>
<protein>
    <recommendedName>
        <fullName evidence="6">Na(+)/H(+) antiporter NhaA</fullName>
    </recommendedName>
    <alternativeName>
        <fullName evidence="6">Sodium/proton antiporter NhaA</fullName>
    </alternativeName>
</protein>
<dbReference type="PANTHER" id="PTHR30341:SF0">
    <property type="entry name" value="NA(+)_H(+) ANTIPORTER NHAA"/>
    <property type="match status" value="1"/>
</dbReference>
<dbReference type="InterPro" id="IPR004670">
    <property type="entry name" value="NhaA"/>
</dbReference>
<dbReference type="GO" id="GO:0006885">
    <property type="term" value="P:regulation of pH"/>
    <property type="evidence" value="ECO:0007669"/>
    <property type="project" value="UniProtKB-UniRule"/>
</dbReference>
<keyword evidence="3 6" id="KW-0812">Transmembrane</keyword>
<keyword evidence="6" id="KW-0739">Sodium transport</keyword>
<dbReference type="eggNOG" id="COG3004">
    <property type="taxonomic scope" value="Bacteria"/>
</dbReference>
<feature type="transmembrane region" description="Helical" evidence="6">
    <location>
        <begin position="226"/>
        <end position="253"/>
    </location>
</feature>
<keyword evidence="5 6" id="KW-0472">Membrane</keyword>
<gene>
    <name evidence="6" type="primary">nhaA</name>
    <name evidence="7" type="ORF">JCM15093_527</name>
</gene>
<feature type="transmembrane region" description="Helical" evidence="6">
    <location>
        <begin position="143"/>
        <end position="161"/>
    </location>
</feature>
<evidence type="ECO:0000256" key="4">
    <source>
        <dbReference type="ARBA" id="ARBA00022989"/>
    </source>
</evidence>
<comment type="catalytic activity">
    <reaction evidence="6">
        <text>Na(+)(in) + 2 H(+)(out) = Na(+)(out) + 2 H(+)(in)</text>
        <dbReference type="Rhea" id="RHEA:29251"/>
        <dbReference type="ChEBI" id="CHEBI:15378"/>
        <dbReference type="ChEBI" id="CHEBI:29101"/>
    </reaction>
</comment>
<name>A0A069D5F3_9BACE</name>
<evidence type="ECO:0000256" key="2">
    <source>
        <dbReference type="ARBA" id="ARBA00022475"/>
    </source>
</evidence>
<keyword evidence="8" id="KW-1185">Reference proteome</keyword>
<dbReference type="HAMAP" id="MF_01844">
    <property type="entry name" value="NhaA"/>
    <property type="match status" value="1"/>
</dbReference>
<keyword evidence="6" id="KW-0813">Transport</keyword>
<dbReference type="AlphaFoldDB" id="A0A069D5F3"/>
<dbReference type="STRING" id="1121097.GCA_000428125_01172"/>
<feature type="transmembrane region" description="Helical" evidence="6">
    <location>
        <begin position="111"/>
        <end position="131"/>
    </location>
</feature>
<feature type="transmembrane region" description="Helical" evidence="6">
    <location>
        <begin position="197"/>
        <end position="214"/>
    </location>
</feature>
<evidence type="ECO:0000256" key="6">
    <source>
        <dbReference type="HAMAP-Rule" id="MF_01844"/>
    </source>
</evidence>
<comment type="similarity">
    <text evidence="6">Belongs to the NhaA Na(+)/H(+) (TC 2.A.33) antiporter family.</text>
</comment>
<dbReference type="PANTHER" id="PTHR30341">
    <property type="entry name" value="SODIUM ION/PROTON ANTIPORTER NHAA-RELATED"/>
    <property type="match status" value="1"/>
</dbReference>
<proteinExistence type="inferred from homology"/>
<feature type="transmembrane region" description="Helical" evidence="6">
    <location>
        <begin position="420"/>
        <end position="441"/>
    </location>
</feature>
<evidence type="ECO:0000256" key="1">
    <source>
        <dbReference type="ARBA" id="ARBA00004429"/>
    </source>
</evidence>